<comment type="caution">
    <text evidence="2">The sequence shown here is derived from an EMBL/GenBank/DDBJ whole genome shotgun (WGS) entry which is preliminary data.</text>
</comment>
<keyword evidence="1" id="KW-0472">Membrane</keyword>
<reference evidence="2" key="1">
    <citation type="submission" date="2020-10" db="EMBL/GenBank/DDBJ databases">
        <authorList>
            <person name="Gilroy R."/>
        </authorList>
    </citation>
    <scope>NUCLEOTIDE SEQUENCE</scope>
    <source>
        <strain evidence="2">CHK158-818</strain>
    </source>
</reference>
<organism evidence="2 3">
    <name type="scientific">Candidatus Gallibacteroides avistercoris</name>
    <dbReference type="NCBI Taxonomy" id="2840833"/>
    <lineage>
        <taxon>Bacteria</taxon>
        <taxon>Pseudomonadati</taxon>
        <taxon>Bacteroidota</taxon>
        <taxon>Bacteroidia</taxon>
        <taxon>Bacteroidales</taxon>
        <taxon>Bacteroidaceae</taxon>
        <taxon>Bacteroidaceae incertae sedis</taxon>
        <taxon>Candidatus Gallibacteroides</taxon>
    </lineage>
</organism>
<dbReference type="Proteomes" id="UP000824112">
    <property type="component" value="Unassembled WGS sequence"/>
</dbReference>
<keyword evidence="1" id="KW-1133">Transmembrane helix</keyword>
<reference evidence="2" key="2">
    <citation type="journal article" date="2021" name="PeerJ">
        <title>Extensive microbial diversity within the chicken gut microbiome revealed by metagenomics and culture.</title>
        <authorList>
            <person name="Gilroy R."/>
            <person name="Ravi A."/>
            <person name="Getino M."/>
            <person name="Pursley I."/>
            <person name="Horton D.L."/>
            <person name="Alikhan N.F."/>
            <person name="Baker D."/>
            <person name="Gharbi K."/>
            <person name="Hall N."/>
            <person name="Watson M."/>
            <person name="Adriaenssens E.M."/>
            <person name="Foster-Nyarko E."/>
            <person name="Jarju S."/>
            <person name="Secka A."/>
            <person name="Antonio M."/>
            <person name="Oren A."/>
            <person name="Chaudhuri R.R."/>
            <person name="La Ragione R."/>
            <person name="Hildebrand F."/>
            <person name="Pallen M.J."/>
        </authorList>
    </citation>
    <scope>NUCLEOTIDE SEQUENCE</scope>
    <source>
        <strain evidence="2">CHK158-818</strain>
    </source>
</reference>
<keyword evidence="1" id="KW-0812">Transmembrane</keyword>
<gene>
    <name evidence="2" type="ORF">IAB03_05865</name>
</gene>
<evidence type="ECO:0000313" key="3">
    <source>
        <dbReference type="Proteomes" id="UP000824112"/>
    </source>
</evidence>
<name>A0A9D1M7W6_9BACT</name>
<dbReference type="AlphaFoldDB" id="A0A9D1M7W6"/>
<accession>A0A9D1M7W6</accession>
<proteinExistence type="predicted"/>
<dbReference type="EMBL" id="DVNA01000133">
    <property type="protein sequence ID" value="HIU55316.1"/>
    <property type="molecule type" value="Genomic_DNA"/>
</dbReference>
<evidence type="ECO:0000256" key="1">
    <source>
        <dbReference type="SAM" id="Phobius"/>
    </source>
</evidence>
<protein>
    <submittedName>
        <fullName evidence="2">Uncharacterized protein</fullName>
    </submittedName>
</protein>
<sequence length="161" mass="18212">MAILMTKRVIDFIYGASKVKRRFQAAHPDETVLASDACKGFVSNRDKAVKQRADWVTAQRATLLLTDKRIVCGKWEIPLDSVVEAHLITFSSLFSSGQVLKIETAEGDFYQFGMEKNPEWTRQSALPLTLEKGPSIHPLVKTLFWVILLGYLIYSFFNING</sequence>
<feature type="transmembrane region" description="Helical" evidence="1">
    <location>
        <begin position="139"/>
        <end position="157"/>
    </location>
</feature>
<evidence type="ECO:0000313" key="2">
    <source>
        <dbReference type="EMBL" id="HIU55316.1"/>
    </source>
</evidence>